<dbReference type="RefSeq" id="WP_036530325.1">
    <property type="nucleotide sequence ID" value="NZ_JJML01000001.1"/>
</dbReference>
<keyword evidence="3" id="KW-1185">Reference proteome</keyword>
<proteinExistence type="predicted"/>
<dbReference type="AlphaFoldDB" id="A0A098TQ26"/>
<organism evidence="2 3">
    <name type="scientific">Neosynechococcus sphagnicola sy1</name>
    <dbReference type="NCBI Taxonomy" id="1497020"/>
    <lineage>
        <taxon>Bacteria</taxon>
        <taxon>Bacillati</taxon>
        <taxon>Cyanobacteriota</taxon>
        <taxon>Cyanophyceae</taxon>
        <taxon>Neosynechococcales</taxon>
        <taxon>Neosynechococcaceae</taxon>
        <taxon>Neosynechococcus</taxon>
    </lineage>
</organism>
<keyword evidence="1" id="KW-0472">Membrane</keyword>
<dbReference type="STRING" id="1497020.DO97_00060"/>
<accession>A0A098TQ26</accession>
<dbReference type="EMBL" id="JJML01000001">
    <property type="protein sequence ID" value="KGF73977.1"/>
    <property type="molecule type" value="Genomic_DNA"/>
</dbReference>
<protein>
    <submittedName>
        <fullName evidence="2">Uncharacterized protein</fullName>
    </submittedName>
</protein>
<feature type="transmembrane region" description="Helical" evidence="1">
    <location>
        <begin position="86"/>
        <end position="102"/>
    </location>
</feature>
<reference evidence="2 3" key="1">
    <citation type="journal article" date="2014" name="Mol. Ecol.">
        <title>Evolution of Synechococcus.</title>
        <authorList>
            <person name="Dvorak P."/>
            <person name="Casamatta D."/>
            <person name="Hasler P."/>
            <person name="Poulickova A."/>
            <person name="Ondrej V."/>
            <person name="Sanges R."/>
        </authorList>
    </citation>
    <scope>NUCLEOTIDE SEQUENCE [LARGE SCALE GENOMIC DNA]</scope>
    <source>
        <strain evidence="2 3">CAUP A 1101</strain>
    </source>
</reference>
<dbReference type="OrthoDB" id="560556at2"/>
<keyword evidence="1" id="KW-0812">Transmembrane</keyword>
<dbReference type="Proteomes" id="UP000030170">
    <property type="component" value="Unassembled WGS sequence"/>
</dbReference>
<sequence length="105" mass="11878">MKKFSEQWIREWCDDNGWTDLFIEHCHYWAFPPGAVMPMPLPGTVLKTIKDQKGWCLEEKIWVGAAIATTLIGSTLTYVLASPMPLIAAFTFCAVVVGRMEVEEL</sequence>
<gene>
    <name evidence="2" type="ORF">DO97_00060</name>
</gene>
<name>A0A098TQ26_9CYAN</name>
<evidence type="ECO:0000256" key="1">
    <source>
        <dbReference type="SAM" id="Phobius"/>
    </source>
</evidence>
<comment type="caution">
    <text evidence="2">The sequence shown here is derived from an EMBL/GenBank/DDBJ whole genome shotgun (WGS) entry which is preliminary data.</text>
</comment>
<evidence type="ECO:0000313" key="3">
    <source>
        <dbReference type="Proteomes" id="UP000030170"/>
    </source>
</evidence>
<evidence type="ECO:0000313" key="2">
    <source>
        <dbReference type="EMBL" id="KGF73977.1"/>
    </source>
</evidence>
<keyword evidence="1" id="KW-1133">Transmembrane helix</keyword>